<evidence type="ECO:0000256" key="2">
    <source>
        <dbReference type="ARBA" id="ARBA00006363"/>
    </source>
</evidence>
<organism evidence="5 6">
    <name type="scientific">Gordonia terrae</name>
    <dbReference type="NCBI Taxonomy" id="2055"/>
    <lineage>
        <taxon>Bacteria</taxon>
        <taxon>Bacillati</taxon>
        <taxon>Actinomycetota</taxon>
        <taxon>Actinomycetes</taxon>
        <taxon>Mycobacteriales</taxon>
        <taxon>Gordoniaceae</taxon>
        <taxon>Gordonia</taxon>
    </lineage>
</organism>
<dbReference type="InterPro" id="IPR001584">
    <property type="entry name" value="Integrase_cat-core"/>
</dbReference>
<dbReference type="PANTHER" id="PTHR10948">
    <property type="entry name" value="TRANSPOSASE"/>
    <property type="match status" value="1"/>
</dbReference>
<evidence type="ECO:0000259" key="4">
    <source>
        <dbReference type="PROSITE" id="PS50994"/>
    </source>
</evidence>
<comment type="similarity">
    <text evidence="2">Belongs to the transposase IS30 family.</text>
</comment>
<name>A0AAD0K945_9ACTN</name>
<dbReference type="GO" id="GO:0003677">
    <property type="term" value="F:DNA binding"/>
    <property type="evidence" value="ECO:0007669"/>
    <property type="project" value="InterPro"/>
</dbReference>
<accession>A0AAD0K945</accession>
<dbReference type="InterPro" id="IPR051917">
    <property type="entry name" value="Transposase-Integrase"/>
</dbReference>
<dbReference type="GO" id="GO:0006313">
    <property type="term" value="P:DNA transposition"/>
    <property type="evidence" value="ECO:0007669"/>
    <property type="project" value="InterPro"/>
</dbReference>
<evidence type="ECO:0000313" key="6">
    <source>
        <dbReference type="Proteomes" id="UP000247118"/>
    </source>
</evidence>
<gene>
    <name evidence="5" type="ORF">DLJ61_17865</name>
</gene>
<evidence type="ECO:0000256" key="1">
    <source>
        <dbReference type="ARBA" id="ARBA00002190"/>
    </source>
</evidence>
<dbReference type="GO" id="GO:0004803">
    <property type="term" value="F:transposase activity"/>
    <property type="evidence" value="ECO:0007669"/>
    <property type="project" value="InterPro"/>
</dbReference>
<dbReference type="InterPro" id="IPR036397">
    <property type="entry name" value="RNaseH_sf"/>
</dbReference>
<sequence length="418" mass="45689">MHSAGRSLPSGRGQGRTISAEVRGQFWFGLRQGLTVAAAARTAGVSKKAGQRWFKQAGGVRPVTINAELEATVAPGSGPLSWIDRCRYRRNAHRRLHPGADRTAAWPRTLDDQPGSGAWQTSRPADQQGCYRALVGQNRAQAAARRPKQRKLVEGARLYTEVAERLKVRQSPAQISGSLSAEFPDDPEMQVSHETIYQALYVQARGGLKKEVQIALRTGRFHRKAQGRNTSDRARFKNMVSISERPAEADDRAVPGHWEGDLIMGTGNPSAIGTLVERTTGFVMLLHLREDHTAETVAAAMTAAVPQIPEILQRSLTWNQGSEMALHTAITAATGLPIYFADPHSPWQRGSNENTNGLLRQYFPKGTDLSFHGPGILANVAAELDARPRKRHGWRSPAYKLDELLRSGPTDPAVAATG</sequence>
<dbReference type="PROSITE" id="PS01043">
    <property type="entry name" value="TRANSPOSASE_IS30"/>
    <property type="match status" value="1"/>
</dbReference>
<dbReference type="GO" id="GO:0015074">
    <property type="term" value="P:DNA integration"/>
    <property type="evidence" value="ECO:0007669"/>
    <property type="project" value="InterPro"/>
</dbReference>
<dbReference type="Gene3D" id="3.30.420.10">
    <property type="entry name" value="Ribonuclease H-like superfamily/Ribonuclease H"/>
    <property type="match status" value="1"/>
</dbReference>
<evidence type="ECO:0000256" key="3">
    <source>
        <dbReference type="SAM" id="MobiDB-lite"/>
    </source>
</evidence>
<dbReference type="Proteomes" id="UP000247118">
    <property type="component" value="Chromosome"/>
</dbReference>
<feature type="domain" description="Integrase catalytic" evidence="4">
    <location>
        <begin position="242"/>
        <end position="405"/>
    </location>
</feature>
<dbReference type="GeneID" id="32689665"/>
<dbReference type="InterPro" id="IPR001598">
    <property type="entry name" value="Transposase_IS30_CS"/>
</dbReference>
<comment type="function">
    <text evidence="1">Required for the transposition of the insertion element.</text>
</comment>
<dbReference type="InterPro" id="IPR053392">
    <property type="entry name" value="Transposase_IS30-like"/>
</dbReference>
<dbReference type="EMBL" id="CP029604">
    <property type="protein sequence ID" value="AWO85126.1"/>
    <property type="molecule type" value="Genomic_DNA"/>
</dbReference>
<evidence type="ECO:0000313" key="5">
    <source>
        <dbReference type="EMBL" id="AWO85126.1"/>
    </source>
</evidence>
<dbReference type="GO" id="GO:0005829">
    <property type="term" value="C:cytosol"/>
    <property type="evidence" value="ECO:0007669"/>
    <property type="project" value="TreeGrafter"/>
</dbReference>
<feature type="region of interest" description="Disordered" evidence="3">
    <location>
        <begin position="99"/>
        <end position="123"/>
    </location>
</feature>
<proteinExistence type="inferred from homology"/>
<dbReference type="PROSITE" id="PS50994">
    <property type="entry name" value="INTEGRASE"/>
    <property type="match status" value="1"/>
</dbReference>
<dbReference type="RefSeq" id="WP_085944181.1">
    <property type="nucleotide sequence ID" value="NZ_CABEIC010000002.1"/>
</dbReference>
<dbReference type="InterPro" id="IPR012337">
    <property type="entry name" value="RNaseH-like_sf"/>
</dbReference>
<reference evidence="5 6" key="1">
    <citation type="submission" date="2018-05" db="EMBL/GenBank/DDBJ databases">
        <title>Complete genome sequence of Gordonia terrae NRRL B-16283.</title>
        <authorList>
            <person name="Garlena R.A."/>
            <person name="Russell D.A."/>
            <person name="Hatfull G.F."/>
        </authorList>
    </citation>
    <scope>NUCLEOTIDE SEQUENCE [LARGE SCALE GENOMIC DNA]</scope>
    <source>
        <strain evidence="5 6">NRRL B-16283</strain>
    </source>
</reference>
<dbReference type="PANTHER" id="PTHR10948:SF23">
    <property type="entry name" value="TRANSPOSASE INSI FOR INSERTION SEQUENCE ELEMENT IS30A-RELATED"/>
    <property type="match status" value="1"/>
</dbReference>
<dbReference type="NCBIfam" id="NF033563">
    <property type="entry name" value="transpos_IS30"/>
    <property type="match status" value="1"/>
</dbReference>
<dbReference type="AlphaFoldDB" id="A0AAD0K945"/>
<protein>
    <submittedName>
        <fullName evidence="5">IS30 family transposase</fullName>
    </submittedName>
</protein>
<dbReference type="SUPFAM" id="SSF53098">
    <property type="entry name" value="Ribonuclease H-like"/>
    <property type="match status" value="1"/>
</dbReference>